<dbReference type="SUPFAM" id="SSF63697">
    <property type="entry name" value="Olfactory marker protein"/>
    <property type="match status" value="1"/>
</dbReference>
<evidence type="ECO:0008006" key="3">
    <source>
        <dbReference type="Google" id="ProtNLM"/>
    </source>
</evidence>
<evidence type="ECO:0000313" key="1">
    <source>
        <dbReference type="EMBL" id="KAG9470603.1"/>
    </source>
</evidence>
<evidence type="ECO:0000313" key="2">
    <source>
        <dbReference type="Proteomes" id="UP000770717"/>
    </source>
</evidence>
<dbReference type="Proteomes" id="UP000770717">
    <property type="component" value="Unassembled WGS sequence"/>
</dbReference>
<dbReference type="InterPro" id="IPR009103">
    <property type="entry name" value="Olfactory_marker"/>
</dbReference>
<proteinExistence type="predicted"/>
<keyword evidence="2" id="KW-1185">Reference proteome</keyword>
<dbReference type="Gene3D" id="2.60.120.390">
    <property type="entry name" value="Olfactory marker"/>
    <property type="match status" value="1"/>
</dbReference>
<gene>
    <name evidence="1" type="ORF">GDO78_017220</name>
</gene>
<dbReference type="OrthoDB" id="9867220at2759"/>
<organism evidence="1 2">
    <name type="scientific">Eleutherodactylus coqui</name>
    <name type="common">Puerto Rican coqui</name>
    <dbReference type="NCBI Taxonomy" id="57060"/>
    <lineage>
        <taxon>Eukaryota</taxon>
        <taxon>Metazoa</taxon>
        <taxon>Chordata</taxon>
        <taxon>Craniata</taxon>
        <taxon>Vertebrata</taxon>
        <taxon>Euteleostomi</taxon>
        <taxon>Amphibia</taxon>
        <taxon>Batrachia</taxon>
        <taxon>Anura</taxon>
        <taxon>Neobatrachia</taxon>
        <taxon>Hyloidea</taxon>
        <taxon>Eleutherodactylidae</taxon>
        <taxon>Eleutherodactylinae</taxon>
        <taxon>Eleutherodactylus</taxon>
        <taxon>Eleutherodactylus</taxon>
    </lineage>
</organism>
<dbReference type="AlphaFoldDB" id="A0A8J6EJR5"/>
<reference evidence="1" key="1">
    <citation type="thesis" date="2020" institute="ProQuest LLC" country="789 East Eisenhower Parkway, Ann Arbor, MI, USA">
        <title>Comparative Genomics and Chromosome Evolution.</title>
        <authorList>
            <person name="Mudd A.B."/>
        </authorList>
    </citation>
    <scope>NUCLEOTIDE SEQUENCE</scope>
    <source>
        <strain evidence="1">HN-11 Male</strain>
        <tissue evidence="1">Kidney and liver</tissue>
    </source>
</reference>
<dbReference type="Pfam" id="PF06554">
    <property type="entry name" value="Olfactory_mark"/>
    <property type="match status" value="1"/>
</dbReference>
<dbReference type="PANTHER" id="PTHR15357">
    <property type="entry name" value="OLFACTORY MARKER PROTEIN"/>
    <property type="match status" value="1"/>
</dbReference>
<dbReference type="GO" id="GO:0007165">
    <property type="term" value="P:signal transduction"/>
    <property type="evidence" value="ECO:0007669"/>
    <property type="project" value="InterPro"/>
</dbReference>
<dbReference type="EMBL" id="WNTK01000249">
    <property type="protein sequence ID" value="KAG9470603.1"/>
    <property type="molecule type" value="Genomic_DNA"/>
</dbReference>
<comment type="caution">
    <text evidence="1">The sequence shown here is derived from an EMBL/GenBank/DDBJ whole genome shotgun (WGS) entry which is preliminary data.</text>
</comment>
<sequence>MATEAKEVEFFFTEDTQLTKCMRIRALSLQQKNTKPQEGEKLLKPNEYVYRLDFIKQKLTFLWWKVQLKTPGEVIITGTSQHWTPDLTNLMTRQLLEPSAIFCKKTDDDEVECNEADAQEFGERLCELAKIRKVMFFILTFADGTEPGNVTCSVGFKA</sequence>
<name>A0A8J6EJR5_ELECQ</name>
<accession>A0A8J6EJR5</accession>
<dbReference type="GO" id="GO:0007608">
    <property type="term" value="P:sensory perception of smell"/>
    <property type="evidence" value="ECO:0007669"/>
    <property type="project" value="InterPro"/>
</dbReference>
<dbReference type="InterPro" id="IPR036727">
    <property type="entry name" value="Olfactory_marker_sf"/>
</dbReference>
<protein>
    <recommendedName>
        <fullName evidence="3">Olfactory marker protein</fullName>
    </recommendedName>
</protein>
<dbReference type="PANTHER" id="PTHR15357:SF0">
    <property type="entry name" value="OLFACTORY MARKER PROTEIN"/>
    <property type="match status" value="1"/>
</dbReference>